<protein>
    <submittedName>
        <fullName evidence="1">Uncharacterized protein</fullName>
    </submittedName>
</protein>
<evidence type="ECO:0000313" key="2">
    <source>
        <dbReference type="Proteomes" id="UP000319014"/>
    </source>
</evidence>
<accession>A0A521FJM2</accession>
<evidence type="ECO:0000313" key="1">
    <source>
        <dbReference type="EMBL" id="SMO96309.1"/>
    </source>
</evidence>
<dbReference type="Proteomes" id="UP000319014">
    <property type="component" value="Unassembled WGS sequence"/>
</dbReference>
<dbReference type="EMBL" id="FXTK01000024">
    <property type="protein sequence ID" value="SMO96309.1"/>
    <property type="molecule type" value="Genomic_DNA"/>
</dbReference>
<organism evidence="1 2">
    <name type="scientific">Paracoccus laeviglucosivorans</name>
    <dbReference type="NCBI Taxonomy" id="1197861"/>
    <lineage>
        <taxon>Bacteria</taxon>
        <taxon>Pseudomonadati</taxon>
        <taxon>Pseudomonadota</taxon>
        <taxon>Alphaproteobacteria</taxon>
        <taxon>Rhodobacterales</taxon>
        <taxon>Paracoccaceae</taxon>
        <taxon>Paracoccus</taxon>
    </lineage>
</organism>
<sequence>MKKGHSIKVALTDARTGRTEIYTNPPWSLLALNLTIDGCSVTLVHSDGGRQTVHVNSSFEAMTARFSN</sequence>
<keyword evidence="2" id="KW-1185">Reference proteome</keyword>
<dbReference type="AlphaFoldDB" id="A0A521FJM2"/>
<name>A0A521FJM2_9RHOB</name>
<proteinExistence type="predicted"/>
<reference evidence="1 2" key="1">
    <citation type="submission" date="2017-05" db="EMBL/GenBank/DDBJ databases">
        <authorList>
            <person name="Varghese N."/>
            <person name="Submissions S."/>
        </authorList>
    </citation>
    <scope>NUCLEOTIDE SEQUENCE [LARGE SCALE GENOMIC DNA]</scope>
    <source>
        <strain evidence="1 2">DSM 100094</strain>
    </source>
</reference>
<gene>
    <name evidence="1" type="ORF">SAMN06265221_12421</name>
</gene>